<reference evidence="8 9" key="1">
    <citation type="submission" date="2019-07" db="EMBL/GenBank/DDBJ databases">
        <authorList>
            <person name="Kim J."/>
        </authorList>
    </citation>
    <scope>NUCLEOTIDE SEQUENCE [LARGE SCALE GENOMIC DNA]</scope>
    <source>
        <strain evidence="9">dk17</strain>
    </source>
</reference>
<keyword evidence="9" id="KW-1185">Reference proteome</keyword>
<keyword evidence="6" id="KW-0472">Membrane</keyword>
<comment type="subcellular location">
    <subcellularLocation>
        <location evidence="1">Cell membrane</location>
        <topology evidence="1">Multi-pass membrane protein</topology>
    </subcellularLocation>
</comment>
<dbReference type="InterPro" id="IPR000326">
    <property type="entry name" value="PAP2/HPO"/>
</dbReference>
<dbReference type="OrthoDB" id="9773582at2"/>
<dbReference type="Pfam" id="PF01569">
    <property type="entry name" value="PAP2"/>
    <property type="match status" value="1"/>
</dbReference>
<evidence type="ECO:0000313" key="9">
    <source>
        <dbReference type="Proteomes" id="UP000320042"/>
    </source>
</evidence>
<dbReference type="InterPro" id="IPR036938">
    <property type="entry name" value="PAP2/HPO_sf"/>
</dbReference>
<evidence type="ECO:0000256" key="6">
    <source>
        <dbReference type="ARBA" id="ARBA00023136"/>
    </source>
</evidence>
<evidence type="ECO:0000259" key="7">
    <source>
        <dbReference type="SMART" id="SM00014"/>
    </source>
</evidence>
<evidence type="ECO:0000256" key="4">
    <source>
        <dbReference type="ARBA" id="ARBA00022801"/>
    </source>
</evidence>
<keyword evidence="5" id="KW-1133">Transmembrane helix</keyword>
<comment type="caution">
    <text evidence="8">The sequence shown here is derived from an EMBL/GenBank/DDBJ whole genome shotgun (WGS) entry which is preliminary data.</text>
</comment>
<keyword evidence="2" id="KW-1003">Cell membrane</keyword>
<dbReference type="Proteomes" id="UP000320042">
    <property type="component" value="Unassembled WGS sequence"/>
</dbReference>
<proteinExistence type="predicted"/>
<dbReference type="GO" id="GO:0016787">
    <property type="term" value="F:hydrolase activity"/>
    <property type="evidence" value="ECO:0007669"/>
    <property type="project" value="UniProtKB-KW"/>
</dbReference>
<dbReference type="SUPFAM" id="SSF48317">
    <property type="entry name" value="Acid phosphatase/Vanadium-dependent haloperoxidase"/>
    <property type="match status" value="1"/>
</dbReference>
<organism evidence="8 9">
    <name type="scientific">Mucilaginibacter pallidiroseus</name>
    <dbReference type="NCBI Taxonomy" id="2599295"/>
    <lineage>
        <taxon>Bacteria</taxon>
        <taxon>Pseudomonadati</taxon>
        <taxon>Bacteroidota</taxon>
        <taxon>Sphingobacteriia</taxon>
        <taxon>Sphingobacteriales</taxon>
        <taxon>Sphingobacteriaceae</taxon>
        <taxon>Mucilaginibacter</taxon>
    </lineage>
</organism>
<evidence type="ECO:0000256" key="1">
    <source>
        <dbReference type="ARBA" id="ARBA00004651"/>
    </source>
</evidence>
<evidence type="ECO:0000256" key="3">
    <source>
        <dbReference type="ARBA" id="ARBA00022692"/>
    </source>
</evidence>
<dbReference type="PANTHER" id="PTHR14969">
    <property type="entry name" value="SPHINGOSINE-1-PHOSPHATE PHOSPHOHYDROLASE"/>
    <property type="match status" value="1"/>
</dbReference>
<dbReference type="GO" id="GO:0005886">
    <property type="term" value="C:plasma membrane"/>
    <property type="evidence" value="ECO:0007669"/>
    <property type="project" value="UniProtKB-SubCell"/>
</dbReference>
<dbReference type="EMBL" id="VOEJ01000004">
    <property type="protein sequence ID" value="TWR29479.1"/>
    <property type="molecule type" value="Genomic_DNA"/>
</dbReference>
<evidence type="ECO:0000256" key="5">
    <source>
        <dbReference type="ARBA" id="ARBA00022989"/>
    </source>
</evidence>
<sequence length="164" mass="17857">MLNLAENRTPQQTNIMLFLSRSYKYGDIGVPAALLAGGIIRNDAQMRENALYVASSTAVSYGVMLLLKHIVKRPRPFVQNVRIIPVYRAGSTSFPSGHASTTFATATALSKAYPKWYVIAPSMLWAGSVAYSRMYLGVHYPSDVTAGTALGVGSAFLLDPLIRR</sequence>
<dbReference type="PANTHER" id="PTHR14969:SF62">
    <property type="entry name" value="DECAPRENYLPHOSPHORYL-5-PHOSPHORIBOSE PHOSPHATASE RV3807C-RELATED"/>
    <property type="match status" value="1"/>
</dbReference>
<dbReference type="Gene3D" id="1.20.144.10">
    <property type="entry name" value="Phosphatidic acid phosphatase type 2/haloperoxidase"/>
    <property type="match status" value="1"/>
</dbReference>
<evidence type="ECO:0000256" key="2">
    <source>
        <dbReference type="ARBA" id="ARBA00022475"/>
    </source>
</evidence>
<keyword evidence="4" id="KW-0378">Hydrolase</keyword>
<accession>A0A563UDV4</accession>
<feature type="domain" description="Phosphatidic acid phosphatase type 2/haloperoxidase" evidence="7">
    <location>
        <begin position="50"/>
        <end position="159"/>
    </location>
</feature>
<gene>
    <name evidence="8" type="ORF">FPZ43_09475</name>
</gene>
<dbReference type="SMART" id="SM00014">
    <property type="entry name" value="acidPPc"/>
    <property type="match status" value="1"/>
</dbReference>
<evidence type="ECO:0000313" key="8">
    <source>
        <dbReference type="EMBL" id="TWR29479.1"/>
    </source>
</evidence>
<protein>
    <submittedName>
        <fullName evidence="8">Phosphatase PAP2 family protein</fullName>
    </submittedName>
</protein>
<keyword evidence="3" id="KW-0812">Transmembrane</keyword>
<name>A0A563UDV4_9SPHI</name>
<dbReference type="AlphaFoldDB" id="A0A563UDV4"/>